<organism evidence="1 2">
    <name type="scientific">Phytohabitans maris</name>
    <dbReference type="NCBI Taxonomy" id="3071409"/>
    <lineage>
        <taxon>Bacteria</taxon>
        <taxon>Bacillati</taxon>
        <taxon>Actinomycetota</taxon>
        <taxon>Actinomycetes</taxon>
        <taxon>Micromonosporales</taxon>
        <taxon>Micromonosporaceae</taxon>
    </lineage>
</organism>
<comment type="caution">
    <text evidence="1">The sequence shown here is derived from an EMBL/GenBank/DDBJ whole genome shotgun (WGS) entry which is preliminary data.</text>
</comment>
<evidence type="ECO:0000313" key="1">
    <source>
        <dbReference type="EMBL" id="MDQ7905509.1"/>
    </source>
</evidence>
<dbReference type="Proteomes" id="UP001230908">
    <property type="component" value="Unassembled WGS sequence"/>
</dbReference>
<sequence length="90" mass="9517">MNGPVLIKQQLLGGRAVTVTDVDNPAAGVLAVAMRSGDGWSVAKGSGEVVGERLPQKRATWLLTRTAREVATRAKVRALLAAQPREAVAW</sequence>
<proteinExistence type="predicted"/>
<gene>
    <name evidence="1" type="ORF">RB614_13345</name>
</gene>
<dbReference type="RefSeq" id="WP_308712775.1">
    <property type="nucleotide sequence ID" value="NZ_JAVHUY010000010.1"/>
</dbReference>
<keyword evidence="2" id="KW-1185">Reference proteome</keyword>
<reference evidence="1 2" key="1">
    <citation type="submission" date="2023-08" db="EMBL/GenBank/DDBJ databases">
        <title>Phytohabitans sansha sp. nov., isolated from marine sediment.</title>
        <authorList>
            <person name="Zhao Y."/>
            <person name="Yi K."/>
        </authorList>
    </citation>
    <scope>NUCLEOTIDE SEQUENCE [LARGE SCALE GENOMIC DNA]</scope>
    <source>
        <strain evidence="1 2">ZYX-F-186</strain>
    </source>
</reference>
<protein>
    <submittedName>
        <fullName evidence="1">Uncharacterized protein</fullName>
    </submittedName>
</protein>
<evidence type="ECO:0000313" key="2">
    <source>
        <dbReference type="Proteomes" id="UP001230908"/>
    </source>
</evidence>
<accession>A0ABU0ZEM6</accession>
<dbReference type="EMBL" id="JAVHUY010000010">
    <property type="protein sequence ID" value="MDQ7905509.1"/>
    <property type="molecule type" value="Genomic_DNA"/>
</dbReference>
<name>A0ABU0ZEM6_9ACTN</name>